<comment type="caution">
    <text evidence="2">The sequence shown here is derived from an EMBL/GenBank/DDBJ whole genome shotgun (WGS) entry which is preliminary data.</text>
</comment>
<gene>
    <name evidence="2" type="ORF">LCGC14_1271760</name>
</gene>
<keyword evidence="1" id="KW-1133">Transmembrane helix</keyword>
<evidence type="ECO:0000256" key="1">
    <source>
        <dbReference type="SAM" id="Phobius"/>
    </source>
</evidence>
<keyword evidence="1" id="KW-0472">Membrane</keyword>
<organism evidence="2">
    <name type="scientific">marine sediment metagenome</name>
    <dbReference type="NCBI Taxonomy" id="412755"/>
    <lineage>
        <taxon>unclassified sequences</taxon>
        <taxon>metagenomes</taxon>
        <taxon>ecological metagenomes</taxon>
    </lineage>
</organism>
<feature type="transmembrane region" description="Helical" evidence="1">
    <location>
        <begin position="6"/>
        <end position="26"/>
    </location>
</feature>
<reference evidence="2" key="1">
    <citation type="journal article" date="2015" name="Nature">
        <title>Complex archaea that bridge the gap between prokaryotes and eukaryotes.</title>
        <authorList>
            <person name="Spang A."/>
            <person name="Saw J.H."/>
            <person name="Jorgensen S.L."/>
            <person name="Zaremba-Niedzwiedzka K."/>
            <person name="Martijn J."/>
            <person name="Lind A.E."/>
            <person name="van Eijk R."/>
            <person name="Schleper C."/>
            <person name="Guy L."/>
            <person name="Ettema T.J."/>
        </authorList>
    </citation>
    <scope>NUCLEOTIDE SEQUENCE</scope>
</reference>
<protein>
    <submittedName>
        <fullName evidence="2">Uncharacterized protein</fullName>
    </submittedName>
</protein>
<dbReference type="AlphaFoldDB" id="A0A0F9KXY7"/>
<proteinExistence type="predicted"/>
<sequence>MNYKKIIDQTIMLTFSYSSGIYGAIYNKKRVMIKNRDIATITAELVGMFDSDNVRDGLSFVVPFLINPPYIIFEFN</sequence>
<evidence type="ECO:0000313" key="2">
    <source>
        <dbReference type="EMBL" id="KKM87154.1"/>
    </source>
</evidence>
<accession>A0A0F9KXY7</accession>
<name>A0A0F9KXY7_9ZZZZ</name>
<dbReference type="EMBL" id="LAZR01007147">
    <property type="protein sequence ID" value="KKM87154.1"/>
    <property type="molecule type" value="Genomic_DNA"/>
</dbReference>
<keyword evidence="1" id="KW-0812">Transmembrane</keyword>